<dbReference type="Pfam" id="PF01757">
    <property type="entry name" value="Acyl_transf_3"/>
    <property type="match status" value="1"/>
</dbReference>
<dbReference type="GO" id="GO:0016746">
    <property type="term" value="F:acyltransferase activity"/>
    <property type="evidence" value="ECO:0007669"/>
    <property type="project" value="UniProtKB-KW"/>
</dbReference>
<keyword evidence="5" id="KW-1185">Reference proteome</keyword>
<protein>
    <submittedName>
        <fullName evidence="4">Acyltransferase</fullName>
    </submittedName>
</protein>
<dbReference type="RefSeq" id="WP_256506191.1">
    <property type="nucleotide sequence ID" value="NZ_CP101740.1"/>
</dbReference>
<feature type="domain" description="Acyltransferase 3" evidence="2">
    <location>
        <begin position="17"/>
        <end position="338"/>
    </location>
</feature>
<dbReference type="PANTHER" id="PTHR23028:SF53">
    <property type="entry name" value="ACYL_TRANSF_3 DOMAIN-CONTAINING PROTEIN"/>
    <property type="match status" value="1"/>
</dbReference>
<evidence type="ECO:0000259" key="3">
    <source>
        <dbReference type="Pfam" id="PF19040"/>
    </source>
</evidence>
<feature type="transmembrane region" description="Helical" evidence="1">
    <location>
        <begin position="20"/>
        <end position="36"/>
    </location>
</feature>
<evidence type="ECO:0000259" key="2">
    <source>
        <dbReference type="Pfam" id="PF01757"/>
    </source>
</evidence>
<dbReference type="PANTHER" id="PTHR23028">
    <property type="entry name" value="ACETYLTRANSFERASE"/>
    <property type="match status" value="1"/>
</dbReference>
<feature type="domain" description="SGNH" evidence="3">
    <location>
        <begin position="429"/>
        <end position="637"/>
    </location>
</feature>
<dbReference type="EMBL" id="CP101740">
    <property type="protein sequence ID" value="UUL82372.1"/>
    <property type="molecule type" value="Genomic_DNA"/>
</dbReference>
<feature type="transmembrane region" description="Helical" evidence="1">
    <location>
        <begin position="322"/>
        <end position="340"/>
    </location>
</feature>
<gene>
    <name evidence="4" type="ORF">NMP03_14525</name>
</gene>
<dbReference type="InterPro" id="IPR050879">
    <property type="entry name" value="Acyltransferase_3"/>
</dbReference>
<evidence type="ECO:0000256" key="1">
    <source>
        <dbReference type="SAM" id="Phobius"/>
    </source>
</evidence>
<sequence length="681" mass="74871">MLAQTTGADTRPEYLGEIQGLRTVAALLVAFYHVWLGRVSGGVDVFFVVAAFFMTRSFVKWSALRVTAVRDYWLLTARRVLPGTALVVLTTVLAVLAIAPESSWRSEFGHALASILFLENWNLANEGTDYLSRDLSSSAFQQMWALSLQVQFYFIFPLLIWAVMHLARRTGVQPRTALLFAFAVLLVASLLWSIFETARFQPRAYFDTFARAWEFAAGALLALTIHRIRLSPGAARVLGLAALVVLLGFAAVIDVSSQFPGVLAAVPVLAAVSVIVAAQNGGRVPVLTWTPLVRAGDYSFSFYLWHWPLLVCARLLLDRQDVGLAAGVAILLFAALLAYASTRFAETPFRRHAHLTGRPALTLVACGLVMLPAAGAIAGAKLLNRTKERQAWARVLAHREGKLFPASDQMFPDAIVARRDISPVYADGCHQDERSAVLIECMYGVKHGRATVVVLVGGSHSAQWLPVLQALAPSRALKVVNLTKSACYFGLGRPIGANRDASCEKWNEAAVRRITELKPHLVFTIATRPVDGRETVPSSYRAAWRALDQHNIPVLALRDNPWMQRDAVQCAELHPNDAGECGLPRRFVYADDRLELGPDADNVTLLDFSEAYCPGEMCPVVHDGILRYRDRHHLTTTYTLTFHKALGKALDRLLPASRSVQVLPYSKPLTQVSNAQQSSGT</sequence>
<keyword evidence="1" id="KW-0812">Transmembrane</keyword>
<keyword evidence="4" id="KW-0808">Transferase</keyword>
<name>A0ABY5L7F2_9SPHN</name>
<proteinExistence type="predicted"/>
<feature type="transmembrane region" description="Helical" evidence="1">
    <location>
        <begin position="80"/>
        <end position="99"/>
    </location>
</feature>
<keyword evidence="4" id="KW-0012">Acyltransferase</keyword>
<feature type="transmembrane region" description="Helical" evidence="1">
    <location>
        <begin position="176"/>
        <end position="195"/>
    </location>
</feature>
<dbReference type="Pfam" id="PF19040">
    <property type="entry name" value="SGNH"/>
    <property type="match status" value="1"/>
</dbReference>
<organism evidence="4 5">
    <name type="scientific">Sphingomonas qomolangmaensis</name>
    <dbReference type="NCBI Taxonomy" id="2918765"/>
    <lineage>
        <taxon>Bacteria</taxon>
        <taxon>Pseudomonadati</taxon>
        <taxon>Pseudomonadota</taxon>
        <taxon>Alphaproteobacteria</taxon>
        <taxon>Sphingomonadales</taxon>
        <taxon>Sphingomonadaceae</taxon>
        <taxon>Sphingomonas</taxon>
    </lineage>
</organism>
<feature type="transmembrane region" description="Helical" evidence="1">
    <location>
        <begin position="360"/>
        <end position="380"/>
    </location>
</feature>
<feature type="transmembrane region" description="Helical" evidence="1">
    <location>
        <begin position="233"/>
        <end position="252"/>
    </location>
</feature>
<reference evidence="4" key="1">
    <citation type="submission" date="2022-07" db="EMBL/GenBank/DDBJ databases">
        <title>Sphingomonas sp. nov., a novel bacterium isolated from the north slope of the Mount Everest.</title>
        <authorList>
            <person name="Cui X."/>
            <person name="Liu Y."/>
        </authorList>
    </citation>
    <scope>NUCLEOTIDE SEQUENCE</scope>
    <source>
        <strain evidence="4">S5-59</strain>
    </source>
</reference>
<evidence type="ECO:0000313" key="5">
    <source>
        <dbReference type="Proteomes" id="UP001058533"/>
    </source>
</evidence>
<keyword evidence="1" id="KW-1133">Transmembrane helix</keyword>
<feature type="transmembrane region" description="Helical" evidence="1">
    <location>
        <begin position="143"/>
        <end position="164"/>
    </location>
</feature>
<dbReference type="InterPro" id="IPR043968">
    <property type="entry name" value="SGNH"/>
</dbReference>
<dbReference type="Proteomes" id="UP001058533">
    <property type="component" value="Chromosome"/>
</dbReference>
<evidence type="ECO:0000313" key="4">
    <source>
        <dbReference type="EMBL" id="UUL82372.1"/>
    </source>
</evidence>
<keyword evidence="1" id="KW-0472">Membrane</keyword>
<feature type="transmembrane region" description="Helical" evidence="1">
    <location>
        <begin position="42"/>
        <end position="59"/>
    </location>
</feature>
<feature type="transmembrane region" description="Helical" evidence="1">
    <location>
        <begin position="259"/>
        <end position="278"/>
    </location>
</feature>
<dbReference type="InterPro" id="IPR002656">
    <property type="entry name" value="Acyl_transf_3_dom"/>
</dbReference>
<accession>A0ABY5L7F2</accession>